<reference evidence="11" key="1">
    <citation type="journal article" date="2020" name="J. Eukaryot. Microbiol.">
        <title>De novo Sequencing, Assembly and Annotation of the Transcriptome for the Free-Living Testate Amoeba Arcella intermedia.</title>
        <authorList>
            <person name="Ribeiro G.M."/>
            <person name="Porfirio-Sousa A.L."/>
            <person name="Maurer-Alcala X.X."/>
            <person name="Katz L.A."/>
            <person name="Lahr D.J.G."/>
        </authorList>
    </citation>
    <scope>NUCLEOTIDE SEQUENCE</scope>
</reference>
<evidence type="ECO:0000313" key="11">
    <source>
        <dbReference type="EMBL" id="NDV40942.1"/>
    </source>
</evidence>
<keyword evidence="4 9" id="KW-0963">Cytoplasm</keyword>
<dbReference type="InterPro" id="IPR008832">
    <property type="entry name" value="SRP9"/>
</dbReference>
<evidence type="ECO:0000256" key="6">
    <source>
        <dbReference type="ARBA" id="ARBA00023135"/>
    </source>
</evidence>
<dbReference type="InterPro" id="IPR039914">
    <property type="entry name" value="SRP9-like"/>
</dbReference>
<evidence type="ECO:0000256" key="8">
    <source>
        <dbReference type="ARBA" id="ARBA00045462"/>
    </source>
</evidence>
<evidence type="ECO:0000256" key="9">
    <source>
        <dbReference type="PIRNR" id="PIRNR017029"/>
    </source>
</evidence>
<accession>A0A6B2LUM8</accession>
<dbReference type="InterPro" id="IPR009018">
    <property type="entry name" value="Signal_recog_particle_SRP9/14"/>
</dbReference>
<dbReference type="GO" id="GO:0045900">
    <property type="term" value="P:negative regulation of translational elongation"/>
    <property type="evidence" value="ECO:0007669"/>
    <property type="project" value="InterPro"/>
</dbReference>
<evidence type="ECO:0000256" key="3">
    <source>
        <dbReference type="ARBA" id="ARBA00020414"/>
    </source>
</evidence>
<comment type="subcellular location">
    <subcellularLocation>
        <location evidence="1 9">Cytoplasm</location>
    </subcellularLocation>
</comment>
<evidence type="ECO:0000256" key="7">
    <source>
        <dbReference type="ARBA" id="ARBA00023274"/>
    </source>
</evidence>
<organism evidence="11">
    <name type="scientific">Arcella intermedia</name>
    <dbReference type="NCBI Taxonomy" id="1963864"/>
    <lineage>
        <taxon>Eukaryota</taxon>
        <taxon>Amoebozoa</taxon>
        <taxon>Tubulinea</taxon>
        <taxon>Elardia</taxon>
        <taxon>Arcellinida</taxon>
        <taxon>Sphaerothecina</taxon>
        <taxon>Arcellidae</taxon>
        <taxon>Arcella</taxon>
    </lineage>
</organism>
<comment type="function">
    <text evidence="8 9">Component of the signal recognition particle (SRP) complex, a ribonucleoprotein complex that mediates the cotranslational targeting of secretory and membrane proteins to the endoplasmic reticulum (ER). SRP9 together with SRP14 and the Alu portion of the SRP RNA, constitutes the elongation arrest domain of SRP. The complex of SRP9 and SRP14 is required for SRP RNA binding.</text>
</comment>
<keyword evidence="7 9" id="KW-0687">Ribonucleoprotein</keyword>
<dbReference type="EMBL" id="GIBP01011973">
    <property type="protein sequence ID" value="NDV40942.1"/>
    <property type="molecule type" value="Transcribed_RNA"/>
</dbReference>
<dbReference type="GO" id="GO:0005786">
    <property type="term" value="C:signal recognition particle, endoplasmic reticulum targeting"/>
    <property type="evidence" value="ECO:0007669"/>
    <property type="project" value="UniProtKB-KW"/>
</dbReference>
<dbReference type="GO" id="GO:0008312">
    <property type="term" value="F:7S RNA binding"/>
    <property type="evidence" value="ECO:0007669"/>
    <property type="project" value="InterPro"/>
</dbReference>
<dbReference type="SUPFAM" id="SSF54762">
    <property type="entry name" value="Signal recognition particle alu RNA binding heterodimer, SRP9/14"/>
    <property type="match status" value="1"/>
</dbReference>
<name>A0A6B2LUM8_9EUKA</name>
<dbReference type="AlphaFoldDB" id="A0A6B2LUM8"/>
<evidence type="ECO:0000256" key="1">
    <source>
        <dbReference type="ARBA" id="ARBA00004496"/>
    </source>
</evidence>
<evidence type="ECO:0000256" key="2">
    <source>
        <dbReference type="ARBA" id="ARBA00009193"/>
    </source>
</evidence>
<dbReference type="GO" id="GO:0006614">
    <property type="term" value="P:SRP-dependent cotranslational protein targeting to membrane"/>
    <property type="evidence" value="ECO:0007669"/>
    <property type="project" value="InterPro"/>
</dbReference>
<sequence length="87" mass="10365">MVYFDDWDQFAEAAEKCYLRNPMTTRYLLKYRHSEGKVVIKVTDNTVAIKYKTDQLDALKKIVDLNKLFIKYMTENPTKRKTPQVQN</sequence>
<proteinExistence type="inferred from homology"/>
<keyword evidence="6 9" id="KW-0733">Signal recognition particle</keyword>
<comment type="similarity">
    <text evidence="2 9">Belongs to the SRP9 family.</text>
</comment>
<dbReference type="Pfam" id="PF05486">
    <property type="entry name" value="SRP9-21"/>
    <property type="match status" value="1"/>
</dbReference>
<feature type="domain" description="SRP9" evidence="10">
    <location>
        <begin position="5"/>
        <end position="66"/>
    </location>
</feature>
<dbReference type="Gene3D" id="3.30.720.10">
    <property type="entry name" value="Signal recognition particle alu RNA binding heterodimer, srp9/1"/>
    <property type="match status" value="1"/>
</dbReference>
<dbReference type="PIRSF" id="PIRSF017029">
    <property type="entry name" value="Signal_recog_particle_SRP9"/>
    <property type="match status" value="1"/>
</dbReference>
<dbReference type="PANTHER" id="PTHR12834">
    <property type="entry name" value="SIGNAL RECOGNITION PARTICLE 9 KDA PROTEIN"/>
    <property type="match status" value="1"/>
</dbReference>
<dbReference type="GO" id="GO:0005829">
    <property type="term" value="C:cytosol"/>
    <property type="evidence" value="ECO:0007669"/>
    <property type="project" value="UniProtKB-ARBA"/>
</dbReference>
<dbReference type="PANTHER" id="PTHR12834:SF12">
    <property type="entry name" value="SIGNAL RECOGNITION PARTICLE 9 KDA PROTEIN"/>
    <property type="match status" value="1"/>
</dbReference>
<evidence type="ECO:0000259" key="10">
    <source>
        <dbReference type="Pfam" id="PF05486"/>
    </source>
</evidence>
<dbReference type="FunFam" id="3.30.720.10:FF:000001">
    <property type="entry name" value="Signal recognition particle 9 kDa protein"/>
    <property type="match status" value="1"/>
</dbReference>
<dbReference type="InterPro" id="IPR039432">
    <property type="entry name" value="SRP9_dom"/>
</dbReference>
<evidence type="ECO:0000256" key="5">
    <source>
        <dbReference type="ARBA" id="ARBA00022884"/>
    </source>
</evidence>
<evidence type="ECO:0000256" key="4">
    <source>
        <dbReference type="ARBA" id="ARBA00022490"/>
    </source>
</evidence>
<protein>
    <recommendedName>
        <fullName evidence="3 9">Signal recognition particle 9 kDa protein</fullName>
        <shortName evidence="9">SRP9</shortName>
    </recommendedName>
</protein>
<keyword evidence="5 9" id="KW-0694">RNA-binding</keyword>